<reference evidence="2 3" key="1">
    <citation type="submission" date="2023-07" db="EMBL/GenBank/DDBJ databases">
        <title>Genomic Encyclopedia of Type Strains, Phase IV (KMG-IV): sequencing the most valuable type-strain genomes for metagenomic binning, comparative biology and taxonomic classification.</title>
        <authorList>
            <person name="Goeker M."/>
        </authorList>
    </citation>
    <scope>NUCLEOTIDE SEQUENCE [LARGE SCALE GENOMIC DNA]</scope>
    <source>
        <strain evidence="2 3">DSM 12751</strain>
    </source>
</reference>
<dbReference type="Proteomes" id="UP001235840">
    <property type="component" value="Unassembled WGS sequence"/>
</dbReference>
<keyword evidence="3" id="KW-1185">Reference proteome</keyword>
<comment type="caution">
    <text evidence="2">The sequence shown here is derived from an EMBL/GenBank/DDBJ whole genome shotgun (WGS) entry which is preliminary data.</text>
</comment>
<evidence type="ECO:0000313" key="3">
    <source>
        <dbReference type="Proteomes" id="UP001235840"/>
    </source>
</evidence>
<protein>
    <recommendedName>
        <fullName evidence="1">YqbQ/XkdQ domain-containing protein</fullName>
    </recommendedName>
</protein>
<dbReference type="EMBL" id="JAUSTY010000010">
    <property type="protein sequence ID" value="MDQ0166641.1"/>
    <property type="molecule type" value="Genomic_DNA"/>
</dbReference>
<name>A0ABT9W057_9BACI</name>
<feature type="domain" description="YqbQ/XkdQ" evidence="1">
    <location>
        <begin position="23"/>
        <end position="321"/>
    </location>
</feature>
<dbReference type="SUPFAM" id="SSF69279">
    <property type="entry name" value="Phage tail proteins"/>
    <property type="match status" value="1"/>
</dbReference>
<evidence type="ECO:0000313" key="2">
    <source>
        <dbReference type="EMBL" id="MDQ0166641.1"/>
    </source>
</evidence>
<dbReference type="RefSeq" id="WP_307395016.1">
    <property type="nucleotide sequence ID" value="NZ_BAAADK010000047.1"/>
</dbReference>
<organism evidence="2 3">
    <name type="scientific">Caldalkalibacillus horti</name>
    <dbReference type="NCBI Taxonomy" id="77523"/>
    <lineage>
        <taxon>Bacteria</taxon>
        <taxon>Bacillati</taxon>
        <taxon>Bacillota</taxon>
        <taxon>Bacilli</taxon>
        <taxon>Bacillales</taxon>
        <taxon>Bacillaceae</taxon>
        <taxon>Caldalkalibacillus</taxon>
    </lineage>
</organism>
<gene>
    <name evidence="2" type="ORF">J2S11_002557</name>
</gene>
<dbReference type="Pfam" id="PF24032">
    <property type="entry name" value="YQBQ"/>
    <property type="match status" value="1"/>
</dbReference>
<proteinExistence type="predicted"/>
<dbReference type="InterPro" id="IPR056937">
    <property type="entry name" value="YqbQ/XkdQ"/>
</dbReference>
<accession>A0ABT9W057</accession>
<sequence>MLEVLLDNKDGKVWDISGIVTDVNWKTNRLGQPGSLNFALIKGAKHYQSKDFKYANGDIVRVKYKDHNMFYGYIFNIESSLDENVKILAYDQLRYLKNSDMYTFSNVTATEIIQKIASDYSLQTGRLDDSGYRIPSMVEDGTSLIDVIDKAIVYTLWHTNQHFVLFDDFGSLSLRNVEDMLVDFYIGDWSLLYDFKSTVSIDSDTYNQIKLYKDDQETGERKLYKAEDSVNIAKWGMLQLYQSVDEDKNEAQIGELLDQLSTLKNRETKTMKVEAIGDIRVRAGCYVPIVIEQYGINQPFLVNECQHRIDGAGHTMSLELKVI</sequence>
<evidence type="ECO:0000259" key="1">
    <source>
        <dbReference type="Pfam" id="PF24032"/>
    </source>
</evidence>